<dbReference type="OrthoDB" id="676979at2759"/>
<feature type="transmembrane region" description="Helical" evidence="10">
    <location>
        <begin position="717"/>
        <end position="741"/>
    </location>
</feature>
<keyword evidence="3 10" id="KW-0812">Transmembrane</keyword>
<evidence type="ECO:0000256" key="6">
    <source>
        <dbReference type="ARBA" id="ARBA00022989"/>
    </source>
</evidence>
<comment type="subcellular location">
    <subcellularLocation>
        <location evidence="1">Membrane</location>
        <topology evidence="1">Single-pass membrane protein</topology>
    </subcellularLocation>
</comment>
<dbReference type="Proteomes" id="UP001152797">
    <property type="component" value="Unassembled WGS sequence"/>
</dbReference>
<keyword evidence="5" id="KW-0677">Repeat</keyword>
<dbReference type="EMBL" id="CAMXCT030005706">
    <property type="protein sequence ID" value="CAL4800410.1"/>
    <property type="molecule type" value="Genomic_DNA"/>
</dbReference>
<keyword evidence="7 10" id="KW-0472">Membrane</keyword>
<sequence length="784" mass="85854">MCSSSIFNLQALEKLIRLWVRDKPQHPTIDEVLEKCSSSSDKILIAPHFDVTCDNGTVKSIGIKSKSNATIRDLNEALEGLPGIQELVMDGSNISGDLKDLNMPSGLSRLQMRWCDVKADLKDLQTHSLTALKLSGTKIHGKLDDLNWEQLEILDLQGVKSVTGDLSTVGLNESSPLRGLWLQNTRVTGDIVELLKRHPKLEYLNLGHTQISGEIRDEGKGKEGISKQLKELMLQHSMVKFNMSIPENEADLAFPKLTKLDVSGSPLDMEVWKFIYPFAKANYHLCDVAASECGLFGPLEGIHSAGNYPLMWQVRTLDLSKNNITALRGGPRNIHLDVSNNPNLKDIAKSYFGGTKVLDIRNTQVNGRGMIMTANGSVQAAEKPILSEVKPITNGTWTCKEVRPVKPSAEKSIVLITPEDFAPKELCSCVDGFAGVGTNCIKCTNGFEPLPPKRECCGCPEGKTRVNFQDSSANSGDSACLSCYGRGCDVSSCQHDSCSTGYKGVLCGSCVQGYQQRISRNSDSYDECQECETTPSWLPWIVVVAYGVGLFAMMCFLIFLTKPGEKDAESDRMEEFKEQCLLLLSVIQLLKTAQSTMEELLDSPVQLKLGDLLYSISVQCGFLGYENGRILEALSSAFCLPLLCMVGLLAAFCRGSPFWALKFCIFVTSMLFVGTIQATVSNFMCTSNDRDDIPLLKASYLKEFPFVACEGSSPLHISLYVALVLNAGVIPGSLLVLALYVSNETAKVRGLFRQLQPSCACGLTGDGVKMDFRLPQRDDKASPA</sequence>
<dbReference type="AlphaFoldDB" id="A0A9P1DQT3"/>
<evidence type="ECO:0000313" key="13">
    <source>
        <dbReference type="Proteomes" id="UP001152797"/>
    </source>
</evidence>
<organism evidence="11">
    <name type="scientific">Cladocopium goreaui</name>
    <dbReference type="NCBI Taxonomy" id="2562237"/>
    <lineage>
        <taxon>Eukaryota</taxon>
        <taxon>Sar</taxon>
        <taxon>Alveolata</taxon>
        <taxon>Dinophyceae</taxon>
        <taxon>Suessiales</taxon>
        <taxon>Symbiodiniaceae</taxon>
        <taxon>Cladocopium</taxon>
    </lineage>
</organism>
<evidence type="ECO:0000256" key="5">
    <source>
        <dbReference type="ARBA" id="ARBA00022737"/>
    </source>
</evidence>
<keyword evidence="2" id="KW-0433">Leucine-rich repeat</keyword>
<evidence type="ECO:0000256" key="4">
    <source>
        <dbReference type="ARBA" id="ARBA00022729"/>
    </source>
</evidence>
<evidence type="ECO:0000256" key="3">
    <source>
        <dbReference type="ARBA" id="ARBA00022692"/>
    </source>
</evidence>
<comment type="caution">
    <text evidence="11">The sequence shown here is derived from an EMBL/GenBank/DDBJ whole genome shotgun (WGS) entry which is preliminary data.</text>
</comment>
<feature type="transmembrane region" description="Helical" evidence="10">
    <location>
        <begin position="537"/>
        <end position="560"/>
    </location>
</feature>
<protein>
    <submittedName>
        <fullName evidence="12">Leucine-rich repeat-containing protein DDB_G0281931</fullName>
    </submittedName>
</protein>
<keyword evidence="6 10" id="KW-1133">Transmembrane helix</keyword>
<proteinExistence type="predicted"/>
<evidence type="ECO:0000313" key="12">
    <source>
        <dbReference type="EMBL" id="CAL4800410.1"/>
    </source>
</evidence>
<dbReference type="PANTHER" id="PTHR27000">
    <property type="entry name" value="LEUCINE-RICH REPEAT RECEPTOR-LIKE PROTEIN KINASE FAMILY PROTEIN-RELATED"/>
    <property type="match status" value="1"/>
</dbReference>
<gene>
    <name evidence="11" type="ORF">C1SCF055_LOCUS38098</name>
</gene>
<keyword evidence="13" id="KW-1185">Reference proteome</keyword>
<keyword evidence="4" id="KW-0732">Signal</keyword>
<evidence type="ECO:0000256" key="9">
    <source>
        <dbReference type="ARBA" id="ARBA00023180"/>
    </source>
</evidence>
<dbReference type="EMBL" id="CAMXCT010005706">
    <property type="protein sequence ID" value="CAI4013098.1"/>
    <property type="molecule type" value="Genomic_DNA"/>
</dbReference>
<accession>A0A9P1DQT3</accession>
<evidence type="ECO:0000256" key="10">
    <source>
        <dbReference type="SAM" id="Phobius"/>
    </source>
</evidence>
<evidence type="ECO:0000256" key="1">
    <source>
        <dbReference type="ARBA" id="ARBA00004167"/>
    </source>
</evidence>
<dbReference type="PANTHER" id="PTHR27000:SF642">
    <property type="entry name" value="INACTIVE LEUCINE-RICH REPEAT RECEPTOR KINASE XIAO-RELATED"/>
    <property type="match status" value="1"/>
</dbReference>
<keyword evidence="8" id="KW-0675">Receptor</keyword>
<feature type="transmembrane region" description="Helical" evidence="10">
    <location>
        <begin position="633"/>
        <end position="652"/>
    </location>
</feature>
<dbReference type="SUPFAM" id="SSF52058">
    <property type="entry name" value="L domain-like"/>
    <property type="match status" value="1"/>
</dbReference>
<dbReference type="EMBL" id="CAMXCT020005706">
    <property type="protein sequence ID" value="CAL1166473.1"/>
    <property type="molecule type" value="Genomic_DNA"/>
</dbReference>
<dbReference type="InterPro" id="IPR032675">
    <property type="entry name" value="LRR_dom_sf"/>
</dbReference>
<feature type="transmembrane region" description="Helical" evidence="10">
    <location>
        <begin position="659"/>
        <end position="680"/>
    </location>
</feature>
<evidence type="ECO:0000256" key="8">
    <source>
        <dbReference type="ARBA" id="ARBA00023170"/>
    </source>
</evidence>
<feature type="transmembrane region" description="Helical" evidence="10">
    <location>
        <begin position="580"/>
        <end position="597"/>
    </location>
</feature>
<evidence type="ECO:0000256" key="2">
    <source>
        <dbReference type="ARBA" id="ARBA00022614"/>
    </source>
</evidence>
<evidence type="ECO:0000256" key="7">
    <source>
        <dbReference type="ARBA" id="ARBA00023136"/>
    </source>
</evidence>
<keyword evidence="9" id="KW-0325">Glycoprotein</keyword>
<dbReference type="GO" id="GO:0016020">
    <property type="term" value="C:membrane"/>
    <property type="evidence" value="ECO:0007669"/>
    <property type="project" value="UniProtKB-SubCell"/>
</dbReference>
<dbReference type="Gene3D" id="3.80.10.10">
    <property type="entry name" value="Ribonuclease Inhibitor"/>
    <property type="match status" value="1"/>
</dbReference>
<reference evidence="11" key="1">
    <citation type="submission" date="2022-10" db="EMBL/GenBank/DDBJ databases">
        <authorList>
            <person name="Chen Y."/>
            <person name="Dougan E. K."/>
            <person name="Chan C."/>
            <person name="Rhodes N."/>
            <person name="Thang M."/>
        </authorList>
    </citation>
    <scope>NUCLEOTIDE SEQUENCE</scope>
</reference>
<name>A0A9P1DQT3_9DINO</name>
<reference evidence="12 13" key="2">
    <citation type="submission" date="2024-05" db="EMBL/GenBank/DDBJ databases">
        <authorList>
            <person name="Chen Y."/>
            <person name="Shah S."/>
            <person name="Dougan E. K."/>
            <person name="Thang M."/>
            <person name="Chan C."/>
        </authorList>
    </citation>
    <scope>NUCLEOTIDE SEQUENCE [LARGE SCALE GENOMIC DNA]</scope>
</reference>
<evidence type="ECO:0000313" key="11">
    <source>
        <dbReference type="EMBL" id="CAI4013098.1"/>
    </source>
</evidence>